<dbReference type="InterPro" id="IPR023753">
    <property type="entry name" value="FAD/NAD-binding_dom"/>
</dbReference>
<dbReference type="InterPro" id="IPR001155">
    <property type="entry name" value="OxRdtase_FMN_N"/>
</dbReference>
<comment type="caution">
    <text evidence="12">The sequence shown here is derived from an EMBL/GenBank/DDBJ whole genome shotgun (WGS) entry which is preliminary data.</text>
</comment>
<keyword evidence="9" id="KW-0411">Iron-sulfur</keyword>
<protein>
    <submittedName>
        <fullName evidence="12">FAD-dependent oxidoreductase</fullName>
    </submittedName>
</protein>
<dbReference type="SUPFAM" id="SSF51395">
    <property type="entry name" value="FMN-linked oxidoreductases"/>
    <property type="match status" value="1"/>
</dbReference>
<keyword evidence="8" id="KW-0408">Iron</keyword>
<evidence type="ECO:0000256" key="1">
    <source>
        <dbReference type="ARBA" id="ARBA00001917"/>
    </source>
</evidence>
<evidence type="ECO:0000256" key="8">
    <source>
        <dbReference type="ARBA" id="ARBA00023004"/>
    </source>
</evidence>
<gene>
    <name evidence="12" type="ORF">ACFP1Z_31355</name>
</gene>
<evidence type="ECO:0000256" key="2">
    <source>
        <dbReference type="ARBA" id="ARBA00001966"/>
    </source>
</evidence>
<name>A0ABW0ZC29_9ACTN</name>
<dbReference type="Gene3D" id="3.40.50.720">
    <property type="entry name" value="NAD(P)-binding Rossmann-like Domain"/>
    <property type="match status" value="1"/>
</dbReference>
<keyword evidence="4" id="KW-0285">Flavoprotein</keyword>
<keyword evidence="6" id="KW-0479">Metal-binding</keyword>
<dbReference type="RefSeq" id="WP_390321126.1">
    <property type="nucleotide sequence ID" value="NZ_JBHSPB010000032.1"/>
</dbReference>
<evidence type="ECO:0000256" key="4">
    <source>
        <dbReference type="ARBA" id="ARBA00022630"/>
    </source>
</evidence>
<comment type="similarity">
    <text evidence="3">In the N-terminal section; belongs to the NADH:flavin oxidoreductase/NADH oxidase family.</text>
</comment>
<dbReference type="EMBL" id="JBHSPB010000032">
    <property type="protein sequence ID" value="MFC5724659.1"/>
    <property type="molecule type" value="Genomic_DNA"/>
</dbReference>
<reference evidence="13" key="1">
    <citation type="journal article" date="2019" name="Int. J. Syst. Evol. Microbiol.">
        <title>The Global Catalogue of Microorganisms (GCM) 10K type strain sequencing project: providing services to taxonomists for standard genome sequencing and annotation.</title>
        <authorList>
            <consortium name="The Broad Institute Genomics Platform"/>
            <consortium name="The Broad Institute Genome Sequencing Center for Infectious Disease"/>
            <person name="Wu L."/>
            <person name="Ma J."/>
        </authorList>
    </citation>
    <scope>NUCLEOTIDE SEQUENCE [LARGE SCALE GENOMIC DNA]</scope>
    <source>
        <strain evidence="13">CGMCC 4.7304</strain>
    </source>
</reference>
<accession>A0ABW0ZC29</accession>
<evidence type="ECO:0000313" key="13">
    <source>
        <dbReference type="Proteomes" id="UP001596083"/>
    </source>
</evidence>
<dbReference type="InterPro" id="IPR036188">
    <property type="entry name" value="FAD/NAD-bd_sf"/>
</dbReference>
<evidence type="ECO:0000256" key="5">
    <source>
        <dbReference type="ARBA" id="ARBA00022643"/>
    </source>
</evidence>
<organism evidence="12 13">
    <name type="scientific">Streptomyces gamaensis</name>
    <dbReference type="NCBI Taxonomy" id="1763542"/>
    <lineage>
        <taxon>Bacteria</taxon>
        <taxon>Bacillati</taxon>
        <taxon>Actinomycetota</taxon>
        <taxon>Actinomycetes</taxon>
        <taxon>Kitasatosporales</taxon>
        <taxon>Streptomycetaceae</taxon>
        <taxon>Streptomyces</taxon>
    </lineage>
</organism>
<evidence type="ECO:0000259" key="10">
    <source>
        <dbReference type="Pfam" id="PF00724"/>
    </source>
</evidence>
<dbReference type="PANTHER" id="PTHR42917">
    <property type="entry name" value="2,4-DIENOYL-COA REDUCTASE"/>
    <property type="match status" value="1"/>
</dbReference>
<dbReference type="InterPro" id="IPR051793">
    <property type="entry name" value="NADH:flavin_oxidoreductase"/>
</dbReference>
<evidence type="ECO:0000256" key="3">
    <source>
        <dbReference type="ARBA" id="ARBA00011048"/>
    </source>
</evidence>
<comment type="cofactor">
    <cofactor evidence="1">
        <name>FMN</name>
        <dbReference type="ChEBI" id="CHEBI:58210"/>
    </cofactor>
</comment>
<sequence length="654" mass="67995">MTRYGHVFRPGSLGTLRLPHRLLMGAMHLNLETLDDGGAALAAFYAERARGGAALIVTGGAAVNRAGAGGPGYALLTDPAHRAALGRAARAVHAAGGRIALQLFHAGRYAPAANALAPSAVYSRFTRGTPREMTSGQIAETLADFAAGARLAQELGFDAVELMGAQGYLLNQFTAPVTNVRDDAWGGDAVRRRRAPVAAVRAVRAAVGDGFPVLFRMSAADLVDGGTPADEAAALAVALADAGADALSVCVGWHESPVPTVQSEVPAGAWLTYARNIGQALRDGGHGSTPVIASHRFTRLAEADEALASGAADFVAMARPFLADPAIVAKSRAGRAATVEQCLACNQACIDRSFGQERVSCLVNPRAGHETEFPLRTVGRTGRYTVIGAGPAGLEAARTLAGFGHHVQLYEAADRPGGQLNLAARVPGKEEFAETVRRRVRQLADLGVELRLGHRVATSDLPSLAASDGVVLATGVLDVRPELPGTPLRHVIGYPHAFTAPETLGRRVAVIGGGAIAVDLARLLTADGTTGREVTLLRRGERIGAGIGPSTRWVALCELRARRVRMLTGVRYREITRDGVRITDAEGTERHIAADTVVLAAGQERELDVSAALRRAGIRFVAAGGAAGTEGLNAARATAEGLRAAYRIAGGAPC</sequence>
<evidence type="ECO:0000256" key="6">
    <source>
        <dbReference type="ARBA" id="ARBA00022723"/>
    </source>
</evidence>
<dbReference type="PANTHER" id="PTHR42917:SF2">
    <property type="entry name" value="2,4-DIENOYL-COA REDUCTASE [(2E)-ENOYL-COA-PRODUCING]"/>
    <property type="match status" value="1"/>
</dbReference>
<dbReference type="Proteomes" id="UP001596083">
    <property type="component" value="Unassembled WGS sequence"/>
</dbReference>
<dbReference type="Gene3D" id="3.50.50.60">
    <property type="entry name" value="FAD/NAD(P)-binding domain"/>
    <property type="match status" value="2"/>
</dbReference>
<evidence type="ECO:0000256" key="7">
    <source>
        <dbReference type="ARBA" id="ARBA00023002"/>
    </source>
</evidence>
<proteinExistence type="inferred from homology"/>
<feature type="domain" description="NADH:flavin oxidoreductase/NADH oxidase N-terminal" evidence="10">
    <location>
        <begin position="7"/>
        <end position="336"/>
    </location>
</feature>
<dbReference type="PRINTS" id="PR00368">
    <property type="entry name" value="FADPNR"/>
</dbReference>
<dbReference type="InterPro" id="IPR013785">
    <property type="entry name" value="Aldolase_TIM"/>
</dbReference>
<keyword evidence="5" id="KW-0288">FMN</keyword>
<evidence type="ECO:0000256" key="9">
    <source>
        <dbReference type="ARBA" id="ARBA00023014"/>
    </source>
</evidence>
<dbReference type="Gene3D" id="3.20.20.70">
    <property type="entry name" value="Aldolase class I"/>
    <property type="match status" value="1"/>
</dbReference>
<dbReference type="Pfam" id="PF07992">
    <property type="entry name" value="Pyr_redox_2"/>
    <property type="match status" value="1"/>
</dbReference>
<keyword evidence="7" id="KW-0560">Oxidoreductase</keyword>
<keyword evidence="13" id="KW-1185">Reference proteome</keyword>
<evidence type="ECO:0000313" key="12">
    <source>
        <dbReference type="EMBL" id="MFC5724659.1"/>
    </source>
</evidence>
<comment type="cofactor">
    <cofactor evidence="2">
        <name>[4Fe-4S] cluster</name>
        <dbReference type="ChEBI" id="CHEBI:49883"/>
    </cofactor>
</comment>
<dbReference type="SUPFAM" id="SSF51905">
    <property type="entry name" value="FAD/NAD(P)-binding domain"/>
    <property type="match status" value="1"/>
</dbReference>
<feature type="domain" description="FAD/NAD(P)-binding" evidence="11">
    <location>
        <begin position="384"/>
        <end position="614"/>
    </location>
</feature>
<evidence type="ECO:0000259" key="11">
    <source>
        <dbReference type="Pfam" id="PF07992"/>
    </source>
</evidence>
<dbReference type="Pfam" id="PF00724">
    <property type="entry name" value="Oxidored_FMN"/>
    <property type="match status" value="1"/>
</dbReference>